<dbReference type="AlphaFoldDB" id="A0A165BC51"/>
<gene>
    <name evidence="1" type="ORF">EXIGLDRAFT_427044</name>
</gene>
<dbReference type="OrthoDB" id="5406275at2759"/>
<evidence type="ECO:0000313" key="2">
    <source>
        <dbReference type="Proteomes" id="UP000077266"/>
    </source>
</evidence>
<name>A0A165BC51_EXIGL</name>
<dbReference type="Proteomes" id="UP000077266">
    <property type="component" value="Unassembled WGS sequence"/>
</dbReference>
<dbReference type="InParanoid" id="A0A165BC51"/>
<sequence length="121" mass="12885">MYDGHVQAGVKKLLGLGQFSAGDTNQAALQKAAADIQTWANGASQGIQDLIKAEQDKMESDVQTRLDEMSQALAGILPPPSSSIKKVIEDATQAHVVEVSEALTTAQNNKPVWQPKLGMTL</sequence>
<evidence type="ECO:0000313" key="1">
    <source>
        <dbReference type="EMBL" id="KZV80298.1"/>
    </source>
</evidence>
<reference evidence="1 2" key="1">
    <citation type="journal article" date="2016" name="Mol. Biol. Evol.">
        <title>Comparative Genomics of Early-Diverging Mushroom-Forming Fungi Provides Insights into the Origins of Lignocellulose Decay Capabilities.</title>
        <authorList>
            <person name="Nagy L.G."/>
            <person name="Riley R."/>
            <person name="Tritt A."/>
            <person name="Adam C."/>
            <person name="Daum C."/>
            <person name="Floudas D."/>
            <person name="Sun H."/>
            <person name="Yadav J.S."/>
            <person name="Pangilinan J."/>
            <person name="Larsson K.H."/>
            <person name="Matsuura K."/>
            <person name="Barry K."/>
            <person name="Labutti K."/>
            <person name="Kuo R."/>
            <person name="Ohm R.A."/>
            <person name="Bhattacharya S.S."/>
            <person name="Shirouzu T."/>
            <person name="Yoshinaga Y."/>
            <person name="Martin F.M."/>
            <person name="Grigoriev I.V."/>
            <person name="Hibbett D.S."/>
        </authorList>
    </citation>
    <scope>NUCLEOTIDE SEQUENCE [LARGE SCALE GENOMIC DNA]</scope>
    <source>
        <strain evidence="1 2">HHB12029</strain>
    </source>
</reference>
<organism evidence="1 2">
    <name type="scientific">Exidia glandulosa HHB12029</name>
    <dbReference type="NCBI Taxonomy" id="1314781"/>
    <lineage>
        <taxon>Eukaryota</taxon>
        <taxon>Fungi</taxon>
        <taxon>Dikarya</taxon>
        <taxon>Basidiomycota</taxon>
        <taxon>Agaricomycotina</taxon>
        <taxon>Agaricomycetes</taxon>
        <taxon>Auriculariales</taxon>
        <taxon>Exidiaceae</taxon>
        <taxon>Exidia</taxon>
    </lineage>
</organism>
<accession>A0A165BC51</accession>
<proteinExistence type="predicted"/>
<protein>
    <submittedName>
        <fullName evidence="1">Uncharacterized protein</fullName>
    </submittedName>
</protein>
<dbReference type="EMBL" id="KV426499">
    <property type="protein sequence ID" value="KZV80298.1"/>
    <property type="molecule type" value="Genomic_DNA"/>
</dbReference>
<keyword evidence="2" id="KW-1185">Reference proteome</keyword>